<comment type="caution">
    <text evidence="1">The sequence shown here is derived from an EMBL/GenBank/DDBJ whole genome shotgun (WGS) entry which is preliminary data.</text>
</comment>
<organism evidence="1 2">
    <name type="scientific">Methylobacterium ajmalii</name>
    <dbReference type="NCBI Taxonomy" id="2738439"/>
    <lineage>
        <taxon>Bacteria</taxon>
        <taxon>Pseudomonadati</taxon>
        <taxon>Pseudomonadota</taxon>
        <taxon>Alphaproteobacteria</taxon>
        <taxon>Hyphomicrobiales</taxon>
        <taxon>Methylobacteriaceae</taxon>
        <taxon>Methylobacterium</taxon>
    </lineage>
</organism>
<sequence length="110" mass="12188">MTRACKNCEFFEPFTAPDEATLVGLSSDNAERMRDLGQSGLCRINPPTRMWEVALGYGAAFPPVGRDEWCGHFNPSQRVFDAAFDVVDARIEAQIARVQKERGPLTLPGD</sequence>
<dbReference type="RefSeq" id="WP_346013731.1">
    <property type="nucleotide sequence ID" value="NZ_JAQYXP010000006.1"/>
</dbReference>
<gene>
    <name evidence="1" type="ORF">PUR29_34740</name>
</gene>
<accession>A0ABV0A768</accession>
<dbReference type="Proteomes" id="UP001407347">
    <property type="component" value="Unassembled WGS sequence"/>
</dbReference>
<evidence type="ECO:0000313" key="1">
    <source>
        <dbReference type="EMBL" id="MEN3238600.1"/>
    </source>
</evidence>
<name>A0ABV0A768_9HYPH</name>
<protein>
    <submittedName>
        <fullName evidence="1">Uncharacterized protein</fullName>
    </submittedName>
</protein>
<dbReference type="EMBL" id="JAQYXP010000006">
    <property type="protein sequence ID" value="MEN3238600.1"/>
    <property type="molecule type" value="Genomic_DNA"/>
</dbReference>
<proteinExistence type="predicted"/>
<keyword evidence="2" id="KW-1185">Reference proteome</keyword>
<reference evidence="1 2" key="1">
    <citation type="journal article" date="2023" name="PLoS ONE">
        <title>Complete genome assembly of Hawai'i environmental nontuberculous mycobacteria reveals unexpected co-isolation with methylobacteria.</title>
        <authorList>
            <person name="Hendrix J."/>
            <person name="Epperson L.E."/>
            <person name="Tong E.I."/>
            <person name="Chan Y.L."/>
            <person name="Hasan N.A."/>
            <person name="Dawrs S.N."/>
            <person name="Norton G.J."/>
            <person name="Virdi R."/>
            <person name="Crooks J.L."/>
            <person name="Chan E.D."/>
            <person name="Honda J.R."/>
            <person name="Strong M."/>
        </authorList>
    </citation>
    <scope>NUCLEOTIDE SEQUENCE [LARGE SCALE GENOMIC DNA]</scope>
    <source>
        <strain evidence="1 2">NJH_HI04-1</strain>
    </source>
</reference>
<evidence type="ECO:0000313" key="2">
    <source>
        <dbReference type="Proteomes" id="UP001407347"/>
    </source>
</evidence>